<dbReference type="EMBL" id="JX904298">
    <property type="protein sequence ID" value="AGA18336.1"/>
    <property type="molecule type" value="Genomic_DNA"/>
</dbReference>
<name>S4TE41_9VIRU</name>
<reference evidence="1" key="1">
    <citation type="journal article" date="2013" name="ISME J.">
        <title>Previously unknown and highly divergent ssDNA viruses populate the oceans.</title>
        <authorList>
            <person name="Labonte J.M."/>
            <person name="Suttle C.A."/>
        </authorList>
    </citation>
    <scope>NUCLEOTIDE SEQUENCE</scope>
</reference>
<sequence>MLLIVGGSCDCRRVGAAYAFSAPTNGVDVQDSCLTLFIELVVGHPIMPKGLKETSSIIQIGASVVESAPGTFTSSRVDLQLNPLDNEVFVVYAVDLDAKTPELIPATNTQNKLSISTTERSSVGSIADSNVLGQMATVVQEAGGAAVINMKTPGETPPAMLPYVGIIATNDFFVNIQGVNNVSTMSGFVRLYGVRARADANIYAALVQSELLSA</sequence>
<proteinExistence type="predicted"/>
<protein>
    <submittedName>
        <fullName evidence="1">Uncharacterized protein</fullName>
    </submittedName>
</protein>
<evidence type="ECO:0000313" key="1">
    <source>
        <dbReference type="EMBL" id="AGA18336.1"/>
    </source>
</evidence>
<organism evidence="1">
    <name type="scientific">uncultured marine virus</name>
    <dbReference type="NCBI Taxonomy" id="186617"/>
    <lineage>
        <taxon>Viruses</taxon>
        <taxon>environmental samples</taxon>
    </lineage>
</organism>
<accession>S4TE41</accession>